<gene>
    <name evidence="2" type="ORF">DEO72_LG6g601</name>
</gene>
<dbReference type="EMBL" id="CP039350">
    <property type="protein sequence ID" value="QCD95904.1"/>
    <property type="molecule type" value="Genomic_DNA"/>
</dbReference>
<proteinExistence type="predicted"/>
<protein>
    <submittedName>
        <fullName evidence="2">Uncharacterized protein</fullName>
    </submittedName>
</protein>
<organism evidence="2 3">
    <name type="scientific">Vigna unguiculata</name>
    <name type="common">Cowpea</name>
    <dbReference type="NCBI Taxonomy" id="3917"/>
    <lineage>
        <taxon>Eukaryota</taxon>
        <taxon>Viridiplantae</taxon>
        <taxon>Streptophyta</taxon>
        <taxon>Embryophyta</taxon>
        <taxon>Tracheophyta</taxon>
        <taxon>Spermatophyta</taxon>
        <taxon>Magnoliopsida</taxon>
        <taxon>eudicotyledons</taxon>
        <taxon>Gunneridae</taxon>
        <taxon>Pentapetalae</taxon>
        <taxon>rosids</taxon>
        <taxon>fabids</taxon>
        <taxon>Fabales</taxon>
        <taxon>Fabaceae</taxon>
        <taxon>Papilionoideae</taxon>
        <taxon>50 kb inversion clade</taxon>
        <taxon>NPAAA clade</taxon>
        <taxon>indigoferoid/millettioid clade</taxon>
        <taxon>Phaseoleae</taxon>
        <taxon>Vigna</taxon>
    </lineage>
</organism>
<reference evidence="2 3" key="1">
    <citation type="submission" date="2019-04" db="EMBL/GenBank/DDBJ databases">
        <title>An improved genome assembly and genetic linkage map for asparagus bean, Vigna unguiculata ssp. sesquipedialis.</title>
        <authorList>
            <person name="Xia Q."/>
            <person name="Zhang R."/>
            <person name="Dong Y."/>
        </authorList>
    </citation>
    <scope>NUCLEOTIDE SEQUENCE [LARGE SCALE GENOMIC DNA]</scope>
    <source>
        <tissue evidence="2">Leaf</tissue>
    </source>
</reference>
<keyword evidence="3" id="KW-1185">Reference proteome</keyword>
<dbReference type="Proteomes" id="UP000501690">
    <property type="component" value="Linkage Group LG6"/>
</dbReference>
<dbReference type="AlphaFoldDB" id="A0A4D6M7Q1"/>
<name>A0A4D6M7Q1_VIGUN</name>
<accession>A0A4D6M7Q1</accession>
<evidence type="ECO:0000313" key="2">
    <source>
        <dbReference type="EMBL" id="QCD95904.1"/>
    </source>
</evidence>
<sequence length="174" mass="18689">MCIRDSAWATTRAGNSGRAPAHLAWASRARLGETISVRHSPGRPLAQETLGEPLHISPGRVELAWARLSVFATQPSLSLPLTERSARVLPKVPFELAQTSFHSASRDSNASYRTARTSVNPPSRYGKLDPLRVVLTVANTDSLAQASSTRPGEMCRGSPRVSCASGRPGDQSVF</sequence>
<feature type="region of interest" description="Disordered" evidence="1">
    <location>
        <begin position="144"/>
        <end position="174"/>
    </location>
</feature>
<evidence type="ECO:0000313" key="3">
    <source>
        <dbReference type="Proteomes" id="UP000501690"/>
    </source>
</evidence>
<evidence type="ECO:0000256" key="1">
    <source>
        <dbReference type="SAM" id="MobiDB-lite"/>
    </source>
</evidence>